<gene>
    <name evidence="10" type="ORF">PFX98_18610</name>
</gene>
<evidence type="ECO:0000256" key="8">
    <source>
        <dbReference type="SAM" id="MobiDB-lite"/>
    </source>
</evidence>
<evidence type="ECO:0000256" key="6">
    <source>
        <dbReference type="ARBA" id="ARBA00023136"/>
    </source>
</evidence>
<dbReference type="Proteomes" id="UP001177769">
    <property type="component" value="Chromosome"/>
</dbReference>
<keyword evidence="9" id="KW-0732">Signal</keyword>
<keyword evidence="4" id="KW-1134">Transmembrane beta strand</keyword>
<evidence type="ECO:0000256" key="4">
    <source>
        <dbReference type="ARBA" id="ARBA00022452"/>
    </source>
</evidence>
<dbReference type="GO" id="GO:0009279">
    <property type="term" value="C:cell outer membrane"/>
    <property type="evidence" value="ECO:0007669"/>
    <property type="project" value="UniProtKB-SubCell"/>
</dbReference>
<evidence type="ECO:0000313" key="10">
    <source>
        <dbReference type="EMBL" id="WIT10908.1"/>
    </source>
</evidence>
<keyword evidence="11" id="KW-1185">Reference proteome</keyword>
<dbReference type="AlphaFoldDB" id="A0AA95NF30"/>
<organism evidence="10 11">
    <name type="scientific">Paucibacter sediminis</name>
    <dbReference type="NCBI Taxonomy" id="3019553"/>
    <lineage>
        <taxon>Bacteria</taxon>
        <taxon>Pseudomonadati</taxon>
        <taxon>Pseudomonadota</taxon>
        <taxon>Betaproteobacteria</taxon>
        <taxon>Burkholderiales</taxon>
        <taxon>Sphaerotilaceae</taxon>
        <taxon>Roseateles</taxon>
    </lineage>
</organism>
<dbReference type="GO" id="GO:1990281">
    <property type="term" value="C:efflux pump complex"/>
    <property type="evidence" value="ECO:0007669"/>
    <property type="project" value="TreeGrafter"/>
</dbReference>
<dbReference type="GO" id="GO:0015562">
    <property type="term" value="F:efflux transmembrane transporter activity"/>
    <property type="evidence" value="ECO:0007669"/>
    <property type="project" value="InterPro"/>
</dbReference>
<evidence type="ECO:0000256" key="7">
    <source>
        <dbReference type="ARBA" id="ARBA00023237"/>
    </source>
</evidence>
<keyword evidence="6" id="KW-0472">Membrane</keyword>
<evidence type="ECO:0000256" key="1">
    <source>
        <dbReference type="ARBA" id="ARBA00004442"/>
    </source>
</evidence>
<keyword evidence="3" id="KW-0813">Transport</keyword>
<name>A0AA95NF30_9BURK</name>
<sequence length="498" mass="53267">MSSKYFFTHANWRAGLLAIAAAMPLGQTGAAAAARADGALQPLKPVAMPASAPAVASVARKQAAVPAPAATTVVPPSRCNEDDAAPAGTGRSANGLETSDTDPRAQLLSLMDAARERSRTVGAMRLLREAADAEIREAKAGSLPSASVVGMLNGVDTSVRGIEQTKGAQTRLNLNVIYPLYDAGRVAKLTEWRVALAEAARLGQSSVEEQLALQTVSLALDRSRYLLVGQIYSQYARKMACLVDALEIITKADRGRASELVQAQKSLQQAELAYEQNLTTLRQTEVRMRRLVGDKLPASASMSVVLTKLPDLAELERDILDAPDVAQASAQAQAQRSYAESVRAGQKPSVNLSVIGAAVGGQGRSTDWAGGVSVNIPLLQPGADYTLSAAQRRAEAAQLQRDEAIEAKRYRLIEMNDAAAASLDRARRVVEILRNSDRVRASTLQQWQQLGRRSLFDVMAAEGDYYGMRVAHVSALYDTQQVVAMMWSMGRGVGASLR</sequence>
<proteinExistence type="inferred from homology"/>
<keyword evidence="5" id="KW-0812">Transmembrane</keyword>
<dbReference type="PANTHER" id="PTHR30026">
    <property type="entry name" value="OUTER MEMBRANE PROTEIN TOLC"/>
    <property type="match status" value="1"/>
</dbReference>
<reference evidence="10" key="1">
    <citation type="submission" date="2023-01" db="EMBL/GenBank/DDBJ databases">
        <title>Whole genome sequence of Paucibacter sp. S2-9 isolated from pond sediment.</title>
        <authorList>
            <person name="Jung J.Y."/>
        </authorList>
    </citation>
    <scope>NUCLEOTIDE SEQUENCE</scope>
    <source>
        <strain evidence="10">S2-9</strain>
    </source>
</reference>
<feature type="chain" id="PRO_5041709377" evidence="9">
    <location>
        <begin position="34"/>
        <end position="498"/>
    </location>
</feature>
<dbReference type="RefSeq" id="WP_285231986.1">
    <property type="nucleotide sequence ID" value="NZ_CP116346.1"/>
</dbReference>
<dbReference type="SUPFAM" id="SSF56954">
    <property type="entry name" value="Outer membrane efflux proteins (OEP)"/>
    <property type="match status" value="1"/>
</dbReference>
<feature type="region of interest" description="Disordered" evidence="8">
    <location>
        <begin position="69"/>
        <end position="103"/>
    </location>
</feature>
<dbReference type="Pfam" id="PF02321">
    <property type="entry name" value="OEP"/>
    <property type="match status" value="2"/>
</dbReference>
<keyword evidence="7" id="KW-0998">Cell outer membrane</keyword>
<accession>A0AA95NF30</accession>
<evidence type="ECO:0000256" key="3">
    <source>
        <dbReference type="ARBA" id="ARBA00022448"/>
    </source>
</evidence>
<comment type="subcellular location">
    <subcellularLocation>
        <location evidence="1">Cell outer membrane</location>
    </subcellularLocation>
</comment>
<dbReference type="Gene3D" id="1.20.1600.10">
    <property type="entry name" value="Outer membrane efflux proteins (OEP)"/>
    <property type="match status" value="1"/>
</dbReference>
<dbReference type="GO" id="GO:0015288">
    <property type="term" value="F:porin activity"/>
    <property type="evidence" value="ECO:0007669"/>
    <property type="project" value="TreeGrafter"/>
</dbReference>
<evidence type="ECO:0000256" key="2">
    <source>
        <dbReference type="ARBA" id="ARBA00007613"/>
    </source>
</evidence>
<dbReference type="KEGG" id="pais:PFX98_18610"/>
<evidence type="ECO:0000256" key="9">
    <source>
        <dbReference type="SAM" id="SignalP"/>
    </source>
</evidence>
<feature type="signal peptide" evidence="9">
    <location>
        <begin position="1"/>
        <end position="33"/>
    </location>
</feature>
<dbReference type="EMBL" id="CP116346">
    <property type="protein sequence ID" value="WIT10908.1"/>
    <property type="molecule type" value="Genomic_DNA"/>
</dbReference>
<evidence type="ECO:0000256" key="5">
    <source>
        <dbReference type="ARBA" id="ARBA00022692"/>
    </source>
</evidence>
<protein>
    <submittedName>
        <fullName evidence="10">TolC family protein</fullName>
    </submittedName>
</protein>
<dbReference type="InterPro" id="IPR051906">
    <property type="entry name" value="TolC-like"/>
</dbReference>
<dbReference type="InterPro" id="IPR003423">
    <property type="entry name" value="OMP_efflux"/>
</dbReference>
<dbReference type="PANTHER" id="PTHR30026:SF20">
    <property type="entry name" value="OUTER MEMBRANE PROTEIN TOLC"/>
    <property type="match status" value="1"/>
</dbReference>
<evidence type="ECO:0000313" key="11">
    <source>
        <dbReference type="Proteomes" id="UP001177769"/>
    </source>
</evidence>
<comment type="similarity">
    <text evidence="2">Belongs to the outer membrane factor (OMF) (TC 1.B.17) family.</text>
</comment>